<dbReference type="AlphaFoldDB" id="A0A0A9FC60"/>
<dbReference type="EMBL" id="GBRH01192038">
    <property type="protein sequence ID" value="JAE05858.1"/>
    <property type="molecule type" value="Transcribed_RNA"/>
</dbReference>
<protein>
    <submittedName>
        <fullName evidence="1">Uncharacterized protein</fullName>
    </submittedName>
</protein>
<accession>A0A0A9FC60</accession>
<reference evidence="1" key="1">
    <citation type="submission" date="2014-09" db="EMBL/GenBank/DDBJ databases">
        <authorList>
            <person name="Magalhaes I.L.F."/>
            <person name="Oliveira U."/>
            <person name="Santos F.R."/>
            <person name="Vidigal T.H.D.A."/>
            <person name="Brescovit A.D."/>
            <person name="Santos A.J."/>
        </authorList>
    </citation>
    <scope>NUCLEOTIDE SEQUENCE</scope>
    <source>
        <tissue evidence="1">Shoot tissue taken approximately 20 cm above the soil surface</tissue>
    </source>
</reference>
<reference evidence="1" key="2">
    <citation type="journal article" date="2015" name="Data Brief">
        <title>Shoot transcriptome of the giant reed, Arundo donax.</title>
        <authorList>
            <person name="Barrero R.A."/>
            <person name="Guerrero F.D."/>
            <person name="Moolhuijzen P."/>
            <person name="Goolsby J.A."/>
            <person name="Tidwell J."/>
            <person name="Bellgard S.E."/>
            <person name="Bellgard M.I."/>
        </authorList>
    </citation>
    <scope>NUCLEOTIDE SEQUENCE</scope>
    <source>
        <tissue evidence="1">Shoot tissue taken approximately 20 cm above the soil surface</tissue>
    </source>
</reference>
<sequence length="37" mass="4247">MLIGSYIFIRLWTLVLRHSRGFYLVGADCSPSVWGCE</sequence>
<proteinExistence type="predicted"/>
<name>A0A0A9FC60_ARUDO</name>
<organism evidence="1">
    <name type="scientific">Arundo donax</name>
    <name type="common">Giant reed</name>
    <name type="synonym">Donax arundinaceus</name>
    <dbReference type="NCBI Taxonomy" id="35708"/>
    <lineage>
        <taxon>Eukaryota</taxon>
        <taxon>Viridiplantae</taxon>
        <taxon>Streptophyta</taxon>
        <taxon>Embryophyta</taxon>
        <taxon>Tracheophyta</taxon>
        <taxon>Spermatophyta</taxon>
        <taxon>Magnoliopsida</taxon>
        <taxon>Liliopsida</taxon>
        <taxon>Poales</taxon>
        <taxon>Poaceae</taxon>
        <taxon>PACMAD clade</taxon>
        <taxon>Arundinoideae</taxon>
        <taxon>Arundineae</taxon>
        <taxon>Arundo</taxon>
    </lineage>
</organism>
<evidence type="ECO:0000313" key="1">
    <source>
        <dbReference type="EMBL" id="JAE05858.1"/>
    </source>
</evidence>